<comment type="similarity">
    <text evidence="3">Belongs to the nectin family.</text>
</comment>
<dbReference type="InterPro" id="IPR036179">
    <property type="entry name" value="Ig-like_dom_sf"/>
</dbReference>
<feature type="transmembrane region" description="Helical" evidence="16">
    <location>
        <begin position="260"/>
        <end position="282"/>
    </location>
</feature>
<evidence type="ECO:0000256" key="10">
    <source>
        <dbReference type="ARBA" id="ARBA00022989"/>
    </source>
</evidence>
<keyword evidence="10 16" id="KW-1133">Transmembrane helix</keyword>
<evidence type="ECO:0000256" key="2">
    <source>
        <dbReference type="ARBA" id="ARBA00004536"/>
    </source>
</evidence>
<evidence type="ECO:0000256" key="4">
    <source>
        <dbReference type="ARBA" id="ARBA00022475"/>
    </source>
</evidence>
<dbReference type="RefSeq" id="XP_047006039.1">
    <property type="nucleotide sequence ID" value="XM_047150083.2"/>
</dbReference>
<keyword evidence="5 16" id="KW-0812">Transmembrane</keyword>
<comment type="function">
    <text evidence="14">Cell adhesion molecule that promotes cell-cell contacts and plays important roles in the development of the nervous system. Acts by forming homophilic or heterophilic trans-dimers.</text>
</comment>
<accession>A0A979EFY4</accession>
<dbReference type="GO" id="GO:0009897">
    <property type="term" value="C:external side of plasma membrane"/>
    <property type="evidence" value="ECO:0007669"/>
    <property type="project" value="TreeGrafter"/>
</dbReference>
<evidence type="ECO:0000256" key="13">
    <source>
        <dbReference type="ARBA" id="ARBA00023180"/>
    </source>
</evidence>
<dbReference type="GO" id="GO:0005912">
    <property type="term" value="C:adherens junction"/>
    <property type="evidence" value="ECO:0007669"/>
    <property type="project" value="UniProtKB-SubCell"/>
</dbReference>
<dbReference type="GeneID" id="124626214"/>
<organism evidence="19 20">
    <name type="scientific">Ictalurus punctatus</name>
    <name type="common">Channel catfish</name>
    <name type="synonym">Silurus punctatus</name>
    <dbReference type="NCBI Taxonomy" id="7998"/>
    <lineage>
        <taxon>Eukaryota</taxon>
        <taxon>Metazoa</taxon>
        <taxon>Chordata</taxon>
        <taxon>Craniata</taxon>
        <taxon>Vertebrata</taxon>
        <taxon>Euteleostomi</taxon>
        <taxon>Actinopterygii</taxon>
        <taxon>Neopterygii</taxon>
        <taxon>Teleostei</taxon>
        <taxon>Ostariophysi</taxon>
        <taxon>Siluriformes</taxon>
        <taxon>Ictaluridae</taxon>
        <taxon>Ictalurus</taxon>
    </lineage>
</organism>
<evidence type="ECO:0000256" key="11">
    <source>
        <dbReference type="ARBA" id="ARBA00023136"/>
    </source>
</evidence>
<evidence type="ECO:0000256" key="8">
    <source>
        <dbReference type="ARBA" id="ARBA00022889"/>
    </source>
</evidence>
<feature type="chain" id="PRO_5037448421" evidence="17">
    <location>
        <begin position="27"/>
        <end position="343"/>
    </location>
</feature>
<feature type="domain" description="Ig-like" evidence="18">
    <location>
        <begin position="16"/>
        <end position="129"/>
    </location>
</feature>
<evidence type="ECO:0000256" key="14">
    <source>
        <dbReference type="ARBA" id="ARBA00058274"/>
    </source>
</evidence>
<dbReference type="InterPro" id="IPR013106">
    <property type="entry name" value="Ig_V-set"/>
</dbReference>
<evidence type="ECO:0000313" key="20">
    <source>
        <dbReference type="RefSeq" id="XP_047006039.1"/>
    </source>
</evidence>
<keyword evidence="8" id="KW-0130">Cell adhesion</keyword>
<comment type="subcellular location">
    <subcellularLocation>
        <location evidence="2">Cell junction</location>
        <location evidence="2">Adherens junction</location>
    </subcellularLocation>
    <subcellularLocation>
        <location evidence="1">Cell membrane</location>
        <topology evidence="1">Single-pass type I membrane protein</topology>
    </subcellularLocation>
</comment>
<keyword evidence="9" id="KW-0965">Cell junction</keyword>
<dbReference type="Proteomes" id="UP000221080">
    <property type="component" value="Chromosome 23"/>
</dbReference>
<dbReference type="AlphaFoldDB" id="A0A979EFY4"/>
<evidence type="ECO:0000256" key="15">
    <source>
        <dbReference type="ARBA" id="ARBA00062858"/>
    </source>
</evidence>
<keyword evidence="7" id="KW-0677">Repeat</keyword>
<dbReference type="InterPro" id="IPR042842">
    <property type="entry name" value="CD226"/>
</dbReference>
<comment type="subunit">
    <text evidence="15">Cis- and trans-homodimer. Can form trans-heterodimers.</text>
</comment>
<evidence type="ECO:0000256" key="9">
    <source>
        <dbReference type="ARBA" id="ARBA00022949"/>
    </source>
</evidence>
<protein>
    <submittedName>
        <fullName evidence="20">CD226 antigen isoform X1</fullName>
    </submittedName>
</protein>
<dbReference type="KEGG" id="ipu:124626214"/>
<dbReference type="GO" id="GO:0002891">
    <property type="term" value="P:positive regulation of immunoglobulin mediated immune response"/>
    <property type="evidence" value="ECO:0007669"/>
    <property type="project" value="TreeGrafter"/>
</dbReference>
<keyword evidence="6 17" id="KW-0732">Signal</keyword>
<dbReference type="FunFam" id="2.60.40.10:FF:000304">
    <property type="entry name" value="Nectin cell adhesion molecule 1"/>
    <property type="match status" value="1"/>
</dbReference>
<dbReference type="PANTHER" id="PTHR47011:SF1">
    <property type="entry name" value="CD226 ANTIGEN"/>
    <property type="match status" value="1"/>
</dbReference>
<dbReference type="CTD" id="10666"/>
<evidence type="ECO:0000259" key="18">
    <source>
        <dbReference type="PROSITE" id="PS50835"/>
    </source>
</evidence>
<keyword evidence="13" id="KW-0325">Glycoprotein</keyword>
<dbReference type="PANTHER" id="PTHR47011">
    <property type="entry name" value="CD226 ANTIGEN"/>
    <property type="match status" value="1"/>
</dbReference>
<dbReference type="SUPFAM" id="SSF48726">
    <property type="entry name" value="Immunoglobulin"/>
    <property type="match status" value="2"/>
</dbReference>
<evidence type="ECO:0000256" key="17">
    <source>
        <dbReference type="SAM" id="SignalP"/>
    </source>
</evidence>
<evidence type="ECO:0000256" key="16">
    <source>
        <dbReference type="SAM" id="Phobius"/>
    </source>
</evidence>
<dbReference type="Gene3D" id="2.60.40.10">
    <property type="entry name" value="Immunoglobulins"/>
    <property type="match status" value="2"/>
</dbReference>
<dbReference type="PROSITE" id="PS50835">
    <property type="entry name" value="IG_LIKE"/>
    <property type="match status" value="1"/>
</dbReference>
<reference evidence="20" key="2">
    <citation type="submission" date="2025-08" db="UniProtKB">
        <authorList>
            <consortium name="RefSeq"/>
        </authorList>
    </citation>
    <scope>IDENTIFICATION</scope>
    <source>
        <tissue evidence="20">Blood</tissue>
    </source>
</reference>
<dbReference type="InterPro" id="IPR013783">
    <property type="entry name" value="Ig-like_fold"/>
</dbReference>
<gene>
    <name evidence="20" type="primary">cd226</name>
</gene>
<proteinExistence type="inferred from homology"/>
<reference evidence="19" key="1">
    <citation type="journal article" date="2016" name="Nat. Commun.">
        <title>The channel catfish genome sequence provides insights into the evolution of scale formation in teleosts.</title>
        <authorList>
            <person name="Liu Z."/>
            <person name="Liu S."/>
            <person name="Yao J."/>
            <person name="Bao L."/>
            <person name="Zhang J."/>
            <person name="Li Y."/>
            <person name="Jiang C."/>
            <person name="Sun L."/>
            <person name="Wang R."/>
            <person name="Zhang Y."/>
            <person name="Zhou T."/>
            <person name="Zeng Q."/>
            <person name="Fu Q."/>
            <person name="Gao S."/>
            <person name="Li N."/>
            <person name="Koren S."/>
            <person name="Jiang Y."/>
            <person name="Zimin A."/>
            <person name="Xu P."/>
            <person name="Phillippy A.M."/>
            <person name="Geng X."/>
            <person name="Song L."/>
            <person name="Sun F."/>
            <person name="Li C."/>
            <person name="Wang X."/>
            <person name="Chen A."/>
            <person name="Jin Y."/>
            <person name="Yuan Z."/>
            <person name="Yang Y."/>
            <person name="Tan S."/>
            <person name="Peatman E."/>
            <person name="Lu J."/>
            <person name="Qin Z."/>
            <person name="Dunham R."/>
            <person name="Li Z."/>
            <person name="Sonstegard T."/>
            <person name="Feng J."/>
            <person name="Danzmann R.G."/>
            <person name="Schroeder S."/>
            <person name="Scheffler B."/>
            <person name="Duke M.V."/>
            <person name="Ballard L."/>
            <person name="Kucuktas H."/>
            <person name="Kaltenboeck L."/>
            <person name="Liu H."/>
            <person name="Armbruster J."/>
            <person name="Xie Y."/>
            <person name="Kirby M.L."/>
            <person name="Tian Y."/>
            <person name="Flanagan M.E."/>
            <person name="Mu W."/>
            <person name="Waldbieser G.C."/>
        </authorList>
    </citation>
    <scope>NUCLEOTIDE SEQUENCE [LARGE SCALE GENOMIC DNA]</scope>
    <source>
        <strain evidence="19">SDA103</strain>
    </source>
</reference>
<evidence type="ECO:0000256" key="5">
    <source>
        <dbReference type="ARBA" id="ARBA00022692"/>
    </source>
</evidence>
<feature type="signal peptide" evidence="17">
    <location>
        <begin position="1"/>
        <end position="26"/>
    </location>
</feature>
<keyword evidence="12" id="KW-1015">Disulfide bond</keyword>
<dbReference type="OrthoDB" id="9937217at2759"/>
<keyword evidence="4" id="KW-1003">Cell membrane</keyword>
<dbReference type="InterPro" id="IPR003599">
    <property type="entry name" value="Ig_sub"/>
</dbReference>
<dbReference type="SMART" id="SM00409">
    <property type="entry name" value="IG"/>
    <property type="match status" value="2"/>
</dbReference>
<evidence type="ECO:0000256" key="1">
    <source>
        <dbReference type="ARBA" id="ARBA00004251"/>
    </source>
</evidence>
<evidence type="ECO:0000256" key="12">
    <source>
        <dbReference type="ARBA" id="ARBA00023157"/>
    </source>
</evidence>
<dbReference type="GO" id="GO:0002729">
    <property type="term" value="P:positive regulation of natural killer cell cytokine production"/>
    <property type="evidence" value="ECO:0007669"/>
    <property type="project" value="InterPro"/>
</dbReference>
<dbReference type="GO" id="GO:0050839">
    <property type="term" value="F:cell adhesion molecule binding"/>
    <property type="evidence" value="ECO:0007669"/>
    <property type="project" value="TreeGrafter"/>
</dbReference>
<evidence type="ECO:0000256" key="6">
    <source>
        <dbReference type="ARBA" id="ARBA00022729"/>
    </source>
</evidence>
<sequence length="343" mass="38420">MEAVQKENWYFVALLISLSFLKGSEQLLSPGGPVKLQDRMLLDCSCPWSGNLIMVSWTKGGDSTPLAVYHPDFGVNFNTAYDGRVEFIHASKMDGSIRITNVSEKDEGVYHCSVQTFPQGSWTKDTLVQKQVATTVVSHNPNTTLVISENEDVTISCSHDDVVYEVSVERIGGVDGGSRLLGVCKQNGDGVELSEYSVRREIVNCSDEMELKLRLNNVSEDDGGMYRCNFSTDAGFSSRLILLTMFPGPKGLGDAPNRRYIYIGGGVAGALVLMTVALLFTWRSRRKVRRLEYRTHTTKRQHIYTNEQGGVYDKMKKTTRNQRKNNPIYVNFQHARAQKKGRP</sequence>
<keyword evidence="11 16" id="KW-0472">Membrane</keyword>
<evidence type="ECO:0000313" key="19">
    <source>
        <dbReference type="Proteomes" id="UP000221080"/>
    </source>
</evidence>
<evidence type="ECO:0000256" key="7">
    <source>
        <dbReference type="ARBA" id="ARBA00022737"/>
    </source>
</evidence>
<keyword evidence="19" id="KW-1185">Reference proteome</keyword>
<dbReference type="Pfam" id="PF07686">
    <property type="entry name" value="V-set"/>
    <property type="match status" value="1"/>
</dbReference>
<dbReference type="GO" id="GO:0007155">
    <property type="term" value="P:cell adhesion"/>
    <property type="evidence" value="ECO:0007669"/>
    <property type="project" value="UniProtKB-KW"/>
</dbReference>
<name>A0A979EFY4_ICTPU</name>
<evidence type="ECO:0000256" key="3">
    <source>
        <dbReference type="ARBA" id="ARBA00007810"/>
    </source>
</evidence>
<dbReference type="InterPro" id="IPR007110">
    <property type="entry name" value="Ig-like_dom"/>
</dbReference>